<dbReference type="InterPro" id="IPR036407">
    <property type="entry name" value="DM_DNA-bd_sf"/>
</dbReference>
<evidence type="ECO:0000256" key="1">
    <source>
        <dbReference type="ARBA" id="ARBA00006834"/>
    </source>
</evidence>
<dbReference type="SUPFAM" id="SSF82927">
    <property type="entry name" value="Cysteine-rich DNA binding domain, (DM domain)"/>
    <property type="match status" value="1"/>
</dbReference>
<dbReference type="EMBL" id="JAURVH010001528">
    <property type="protein sequence ID" value="KAK5910813.1"/>
    <property type="molecule type" value="Genomic_DNA"/>
</dbReference>
<comment type="subcellular location">
    <subcellularLocation>
        <location evidence="6">Nucleus</location>
    </subcellularLocation>
</comment>
<keyword evidence="10" id="KW-1185">Reference proteome</keyword>
<evidence type="ECO:0000256" key="4">
    <source>
        <dbReference type="ARBA" id="ARBA00023125"/>
    </source>
</evidence>
<dbReference type="Proteomes" id="UP001331515">
    <property type="component" value="Unassembled WGS sequence"/>
</dbReference>
<dbReference type="PROSITE" id="PS50809">
    <property type="entry name" value="DM_2"/>
    <property type="match status" value="1"/>
</dbReference>
<evidence type="ECO:0000313" key="10">
    <source>
        <dbReference type="Proteomes" id="UP001331515"/>
    </source>
</evidence>
<dbReference type="PANTHER" id="PTHR12322">
    <property type="entry name" value="DOUBLESEX AND MAB-3 RELATED TRANSCRIPTION FACTOR DMRT"/>
    <property type="match status" value="1"/>
</dbReference>
<keyword evidence="2 6" id="KW-0479">Metal-binding</keyword>
<gene>
    <name evidence="9" type="ORF">CgunFtcFv8_005044</name>
</gene>
<dbReference type="InterPro" id="IPR001275">
    <property type="entry name" value="DM_DNA-bd"/>
</dbReference>
<feature type="region of interest" description="Disordered" evidence="7">
    <location>
        <begin position="254"/>
        <end position="282"/>
    </location>
</feature>
<accession>A0AAN8D0F4</accession>
<feature type="compositionally biased region" description="Basic and acidic residues" evidence="7">
    <location>
        <begin position="270"/>
        <end position="282"/>
    </location>
</feature>
<sequence>MSLSKEHLPVASTAGRQPKCTRCRHHGIIVPQKGHVKSCPFVTCECWKCYLITQRTRITAVQRNLKKVPIKEQPPSAVKRQAEGTFTNSAPEGGARPSGSYGLMCPPSDGAPERAASTAWSPHGPRSRAAAAGGEEVSGVDSGKMLSFASSAEGPCPPFDGPYFGEFGQTLPMSHFPFRMSAPFPGRYAPYPNLLFNMPWLPPMPAGLYNDGMQGSSLMYPYLPPGAVHYPPPAEPAADCRQVFFTLQPLPETLQEGLMSRQPPQPPLSKHTEQDAIAHTER</sequence>
<evidence type="ECO:0000256" key="2">
    <source>
        <dbReference type="ARBA" id="ARBA00022723"/>
    </source>
</evidence>
<feature type="DNA-binding region" description="DM" evidence="6">
    <location>
        <begin position="20"/>
        <end position="67"/>
    </location>
</feature>
<dbReference type="InterPro" id="IPR026607">
    <property type="entry name" value="DMRT"/>
</dbReference>
<keyword evidence="3 6" id="KW-0862">Zinc</keyword>
<name>A0AAN8D0F4_CHAGU</name>
<dbReference type="SMART" id="SM00301">
    <property type="entry name" value="DM"/>
    <property type="match status" value="1"/>
</dbReference>
<keyword evidence="4 6" id="KW-0238">DNA-binding</keyword>
<dbReference type="PANTHER" id="PTHR12322:SF53">
    <property type="entry name" value="DOUBLESEX-MAB RELATED 11E"/>
    <property type="match status" value="1"/>
</dbReference>
<evidence type="ECO:0000313" key="9">
    <source>
        <dbReference type="EMBL" id="KAK5910813.1"/>
    </source>
</evidence>
<organism evidence="9 10">
    <name type="scientific">Champsocephalus gunnari</name>
    <name type="common">Mackerel icefish</name>
    <dbReference type="NCBI Taxonomy" id="52237"/>
    <lineage>
        <taxon>Eukaryota</taxon>
        <taxon>Metazoa</taxon>
        <taxon>Chordata</taxon>
        <taxon>Craniata</taxon>
        <taxon>Vertebrata</taxon>
        <taxon>Euteleostomi</taxon>
        <taxon>Actinopterygii</taxon>
        <taxon>Neopterygii</taxon>
        <taxon>Teleostei</taxon>
        <taxon>Neoteleostei</taxon>
        <taxon>Acanthomorphata</taxon>
        <taxon>Eupercaria</taxon>
        <taxon>Perciformes</taxon>
        <taxon>Notothenioidei</taxon>
        <taxon>Channichthyidae</taxon>
        <taxon>Champsocephalus</taxon>
    </lineage>
</organism>
<evidence type="ECO:0000256" key="5">
    <source>
        <dbReference type="ARBA" id="ARBA00023242"/>
    </source>
</evidence>
<dbReference type="Gene3D" id="4.10.1040.10">
    <property type="entry name" value="DM DNA-binding domain"/>
    <property type="match status" value="1"/>
</dbReference>
<keyword evidence="5 6" id="KW-0539">Nucleus</keyword>
<feature type="domain" description="DM" evidence="8">
    <location>
        <begin position="20"/>
        <end position="67"/>
    </location>
</feature>
<dbReference type="AlphaFoldDB" id="A0AAN8D0F4"/>
<dbReference type="Pfam" id="PF00751">
    <property type="entry name" value="DM"/>
    <property type="match status" value="1"/>
</dbReference>
<dbReference type="GO" id="GO:0000978">
    <property type="term" value="F:RNA polymerase II cis-regulatory region sequence-specific DNA binding"/>
    <property type="evidence" value="ECO:0007669"/>
    <property type="project" value="TreeGrafter"/>
</dbReference>
<comment type="similarity">
    <text evidence="1">Belongs to the DMRT family.</text>
</comment>
<dbReference type="GO" id="GO:0005634">
    <property type="term" value="C:nucleus"/>
    <property type="evidence" value="ECO:0007669"/>
    <property type="project" value="UniProtKB-SubCell"/>
</dbReference>
<feature type="compositionally biased region" description="Low complexity" evidence="7">
    <location>
        <begin position="127"/>
        <end position="138"/>
    </location>
</feature>
<evidence type="ECO:0000256" key="6">
    <source>
        <dbReference type="PROSITE-ProRule" id="PRU00070"/>
    </source>
</evidence>
<dbReference type="GO" id="GO:0046872">
    <property type="term" value="F:metal ion binding"/>
    <property type="evidence" value="ECO:0007669"/>
    <property type="project" value="UniProtKB-KW"/>
</dbReference>
<proteinExistence type="inferred from homology"/>
<dbReference type="GO" id="GO:0000981">
    <property type="term" value="F:DNA-binding transcription factor activity, RNA polymerase II-specific"/>
    <property type="evidence" value="ECO:0007669"/>
    <property type="project" value="TreeGrafter"/>
</dbReference>
<evidence type="ECO:0000256" key="7">
    <source>
        <dbReference type="SAM" id="MobiDB-lite"/>
    </source>
</evidence>
<dbReference type="PROSITE" id="PS40000">
    <property type="entry name" value="DM_1"/>
    <property type="match status" value="1"/>
</dbReference>
<protein>
    <recommendedName>
        <fullName evidence="8">DM domain-containing protein</fullName>
    </recommendedName>
</protein>
<dbReference type="GO" id="GO:0007548">
    <property type="term" value="P:sex differentiation"/>
    <property type="evidence" value="ECO:0007669"/>
    <property type="project" value="TreeGrafter"/>
</dbReference>
<reference evidence="9 10" key="1">
    <citation type="journal article" date="2023" name="Mol. Biol. Evol.">
        <title>Genomics of Secondarily Temperate Adaptation in the Only Non-Antarctic Icefish.</title>
        <authorList>
            <person name="Rivera-Colon A.G."/>
            <person name="Rayamajhi N."/>
            <person name="Minhas B.F."/>
            <person name="Madrigal G."/>
            <person name="Bilyk K.T."/>
            <person name="Yoon V."/>
            <person name="Hune M."/>
            <person name="Gregory S."/>
            <person name="Cheng C.H.C."/>
            <person name="Catchen J.M."/>
        </authorList>
    </citation>
    <scope>NUCLEOTIDE SEQUENCE [LARGE SCALE GENOMIC DNA]</scope>
    <source>
        <tissue evidence="9">White muscle</tissue>
    </source>
</reference>
<evidence type="ECO:0000256" key="3">
    <source>
        <dbReference type="ARBA" id="ARBA00022833"/>
    </source>
</evidence>
<comment type="caution">
    <text evidence="9">The sequence shown here is derived from an EMBL/GenBank/DDBJ whole genome shotgun (WGS) entry which is preliminary data.</text>
</comment>
<feature type="region of interest" description="Disordered" evidence="7">
    <location>
        <begin position="72"/>
        <end position="138"/>
    </location>
</feature>
<evidence type="ECO:0000259" key="8">
    <source>
        <dbReference type="PROSITE" id="PS50809"/>
    </source>
</evidence>